<dbReference type="GO" id="GO:0089701">
    <property type="term" value="C:U2AF complex"/>
    <property type="evidence" value="ECO:0007669"/>
    <property type="project" value="InterPro"/>
</dbReference>
<dbReference type="PRINTS" id="PR01848">
    <property type="entry name" value="U2AUXFACTOR"/>
</dbReference>
<name>B4MTW0_DROWI</name>
<keyword evidence="4 7" id="KW-0862">Zinc</keyword>
<dbReference type="PROSITE" id="PS50102">
    <property type="entry name" value="RRM"/>
    <property type="match status" value="1"/>
</dbReference>
<dbReference type="Proteomes" id="UP000007798">
    <property type="component" value="Unassembled WGS sequence"/>
</dbReference>
<protein>
    <recommendedName>
        <fullName evidence="13">C3H1-type domain-containing protein</fullName>
    </recommendedName>
</protein>
<dbReference type="GO" id="GO:0008270">
    <property type="term" value="F:zinc ion binding"/>
    <property type="evidence" value="ECO:0007669"/>
    <property type="project" value="UniProtKB-KW"/>
</dbReference>
<dbReference type="InterPro" id="IPR009145">
    <property type="entry name" value="U2AF_small"/>
</dbReference>
<evidence type="ECO:0000259" key="10">
    <source>
        <dbReference type="PROSITE" id="PS50103"/>
    </source>
</evidence>
<feature type="compositionally biased region" description="Basic and acidic residues" evidence="8">
    <location>
        <begin position="117"/>
        <end position="132"/>
    </location>
</feature>
<evidence type="ECO:0000256" key="8">
    <source>
        <dbReference type="SAM" id="MobiDB-lite"/>
    </source>
</evidence>
<reference evidence="11 12" key="1">
    <citation type="journal article" date="2007" name="Nature">
        <title>Evolution of genes and genomes on the Drosophila phylogeny.</title>
        <authorList>
            <consortium name="Drosophila 12 Genomes Consortium"/>
            <person name="Clark A.G."/>
            <person name="Eisen M.B."/>
            <person name="Smith D.R."/>
            <person name="Bergman C.M."/>
            <person name="Oliver B."/>
            <person name="Markow T.A."/>
            <person name="Kaufman T.C."/>
            <person name="Kellis M."/>
            <person name="Gelbart W."/>
            <person name="Iyer V.N."/>
            <person name="Pollard D.A."/>
            <person name="Sackton T.B."/>
            <person name="Larracuente A.M."/>
            <person name="Singh N.D."/>
            <person name="Abad J.P."/>
            <person name="Abt D.N."/>
            <person name="Adryan B."/>
            <person name="Aguade M."/>
            <person name="Akashi H."/>
            <person name="Anderson W.W."/>
            <person name="Aquadro C.F."/>
            <person name="Ardell D.H."/>
            <person name="Arguello R."/>
            <person name="Artieri C.G."/>
            <person name="Barbash D.A."/>
            <person name="Barker D."/>
            <person name="Barsanti P."/>
            <person name="Batterham P."/>
            <person name="Batzoglou S."/>
            <person name="Begun D."/>
            <person name="Bhutkar A."/>
            <person name="Blanco E."/>
            <person name="Bosak S.A."/>
            <person name="Bradley R.K."/>
            <person name="Brand A.D."/>
            <person name="Brent M.R."/>
            <person name="Brooks A.N."/>
            <person name="Brown R.H."/>
            <person name="Butlin R.K."/>
            <person name="Caggese C."/>
            <person name="Calvi B.R."/>
            <person name="Bernardo de Carvalho A."/>
            <person name="Caspi A."/>
            <person name="Castrezana S."/>
            <person name="Celniker S.E."/>
            <person name="Chang J.L."/>
            <person name="Chapple C."/>
            <person name="Chatterji S."/>
            <person name="Chinwalla A."/>
            <person name="Civetta A."/>
            <person name="Clifton S.W."/>
            <person name="Comeron J.M."/>
            <person name="Costello J.C."/>
            <person name="Coyne J.A."/>
            <person name="Daub J."/>
            <person name="David R.G."/>
            <person name="Delcher A.L."/>
            <person name="Delehaunty K."/>
            <person name="Do C.B."/>
            <person name="Ebling H."/>
            <person name="Edwards K."/>
            <person name="Eickbush T."/>
            <person name="Evans J.D."/>
            <person name="Filipski A."/>
            <person name="Findeiss S."/>
            <person name="Freyhult E."/>
            <person name="Fulton L."/>
            <person name="Fulton R."/>
            <person name="Garcia A.C."/>
            <person name="Gardiner A."/>
            <person name="Garfield D.A."/>
            <person name="Garvin B.E."/>
            <person name="Gibson G."/>
            <person name="Gilbert D."/>
            <person name="Gnerre S."/>
            <person name="Godfrey J."/>
            <person name="Good R."/>
            <person name="Gotea V."/>
            <person name="Gravely B."/>
            <person name="Greenberg A.J."/>
            <person name="Griffiths-Jones S."/>
            <person name="Gross S."/>
            <person name="Guigo R."/>
            <person name="Gustafson E.A."/>
            <person name="Haerty W."/>
            <person name="Hahn M.W."/>
            <person name="Halligan D.L."/>
            <person name="Halpern A.L."/>
            <person name="Halter G.M."/>
            <person name="Han M.V."/>
            <person name="Heger A."/>
            <person name="Hillier L."/>
            <person name="Hinrichs A.S."/>
            <person name="Holmes I."/>
            <person name="Hoskins R.A."/>
            <person name="Hubisz M.J."/>
            <person name="Hultmark D."/>
            <person name="Huntley M.A."/>
            <person name="Jaffe D.B."/>
            <person name="Jagadeeshan S."/>
            <person name="Jeck W.R."/>
            <person name="Johnson J."/>
            <person name="Jones C.D."/>
            <person name="Jordan W.C."/>
            <person name="Karpen G.H."/>
            <person name="Kataoka E."/>
            <person name="Keightley P.D."/>
            <person name="Kheradpour P."/>
            <person name="Kirkness E.F."/>
            <person name="Koerich L.B."/>
            <person name="Kristiansen K."/>
            <person name="Kudrna D."/>
            <person name="Kulathinal R.J."/>
            <person name="Kumar S."/>
            <person name="Kwok R."/>
            <person name="Lander E."/>
            <person name="Langley C.H."/>
            <person name="Lapoint R."/>
            <person name="Lazzaro B.P."/>
            <person name="Lee S.J."/>
            <person name="Levesque L."/>
            <person name="Li R."/>
            <person name="Lin C.F."/>
            <person name="Lin M.F."/>
            <person name="Lindblad-Toh K."/>
            <person name="Llopart A."/>
            <person name="Long M."/>
            <person name="Low L."/>
            <person name="Lozovsky E."/>
            <person name="Lu J."/>
            <person name="Luo M."/>
            <person name="Machado C.A."/>
            <person name="Makalowski W."/>
            <person name="Marzo M."/>
            <person name="Matsuda M."/>
            <person name="Matzkin L."/>
            <person name="McAllister B."/>
            <person name="McBride C.S."/>
            <person name="McKernan B."/>
            <person name="McKernan K."/>
            <person name="Mendez-Lago M."/>
            <person name="Minx P."/>
            <person name="Mollenhauer M.U."/>
            <person name="Montooth K."/>
            <person name="Mount S.M."/>
            <person name="Mu X."/>
            <person name="Myers E."/>
            <person name="Negre B."/>
            <person name="Newfeld S."/>
            <person name="Nielsen R."/>
            <person name="Noor M.A."/>
            <person name="O'Grady P."/>
            <person name="Pachter L."/>
            <person name="Papaceit M."/>
            <person name="Parisi M.J."/>
            <person name="Parisi M."/>
            <person name="Parts L."/>
            <person name="Pedersen J.S."/>
            <person name="Pesole G."/>
            <person name="Phillippy A.M."/>
            <person name="Ponting C.P."/>
            <person name="Pop M."/>
            <person name="Porcelli D."/>
            <person name="Powell J.R."/>
            <person name="Prohaska S."/>
            <person name="Pruitt K."/>
            <person name="Puig M."/>
            <person name="Quesneville H."/>
            <person name="Ram K.R."/>
            <person name="Rand D."/>
            <person name="Rasmussen M.D."/>
            <person name="Reed L.K."/>
            <person name="Reenan R."/>
            <person name="Reily A."/>
            <person name="Remington K.A."/>
            <person name="Rieger T.T."/>
            <person name="Ritchie M.G."/>
            <person name="Robin C."/>
            <person name="Rogers Y.H."/>
            <person name="Rohde C."/>
            <person name="Rozas J."/>
            <person name="Rubenfield M.J."/>
            <person name="Ruiz A."/>
            <person name="Russo S."/>
            <person name="Salzberg S.L."/>
            <person name="Sanchez-Gracia A."/>
            <person name="Saranga D.J."/>
            <person name="Sato H."/>
            <person name="Schaeffer S.W."/>
            <person name="Schatz M.C."/>
            <person name="Schlenke T."/>
            <person name="Schwartz R."/>
            <person name="Segarra C."/>
            <person name="Singh R.S."/>
            <person name="Sirot L."/>
            <person name="Sirota M."/>
            <person name="Sisneros N.B."/>
            <person name="Smith C.D."/>
            <person name="Smith T.F."/>
            <person name="Spieth J."/>
            <person name="Stage D.E."/>
            <person name="Stark A."/>
            <person name="Stephan W."/>
            <person name="Strausberg R.L."/>
            <person name="Strempel S."/>
            <person name="Sturgill D."/>
            <person name="Sutton G."/>
            <person name="Sutton G.G."/>
            <person name="Tao W."/>
            <person name="Teichmann S."/>
            <person name="Tobari Y.N."/>
            <person name="Tomimura Y."/>
            <person name="Tsolas J.M."/>
            <person name="Valente V.L."/>
            <person name="Venter E."/>
            <person name="Venter J.C."/>
            <person name="Vicario S."/>
            <person name="Vieira F.G."/>
            <person name="Vilella A.J."/>
            <person name="Villasante A."/>
            <person name="Walenz B."/>
            <person name="Wang J."/>
            <person name="Wasserman M."/>
            <person name="Watts T."/>
            <person name="Wilson D."/>
            <person name="Wilson R.K."/>
            <person name="Wing R.A."/>
            <person name="Wolfner M.F."/>
            <person name="Wong A."/>
            <person name="Wong G.K."/>
            <person name="Wu C.I."/>
            <person name="Wu G."/>
            <person name="Yamamoto D."/>
            <person name="Yang H.P."/>
            <person name="Yang S.P."/>
            <person name="Yorke J.A."/>
            <person name="Yoshida K."/>
            <person name="Zdobnov E."/>
            <person name="Zhang P."/>
            <person name="Zhang Y."/>
            <person name="Zimin A.V."/>
            <person name="Baldwin J."/>
            <person name="Abdouelleil A."/>
            <person name="Abdulkadir J."/>
            <person name="Abebe A."/>
            <person name="Abera B."/>
            <person name="Abreu J."/>
            <person name="Acer S.C."/>
            <person name="Aftuck L."/>
            <person name="Alexander A."/>
            <person name="An P."/>
            <person name="Anderson E."/>
            <person name="Anderson S."/>
            <person name="Arachi H."/>
            <person name="Azer M."/>
            <person name="Bachantsang P."/>
            <person name="Barry A."/>
            <person name="Bayul T."/>
            <person name="Berlin A."/>
            <person name="Bessette D."/>
            <person name="Bloom T."/>
            <person name="Blye J."/>
            <person name="Boguslavskiy L."/>
            <person name="Bonnet C."/>
            <person name="Boukhgalter B."/>
            <person name="Bourzgui I."/>
            <person name="Brown A."/>
            <person name="Cahill P."/>
            <person name="Channer S."/>
            <person name="Cheshatsang Y."/>
            <person name="Chuda L."/>
            <person name="Citroen M."/>
            <person name="Collymore A."/>
            <person name="Cooke P."/>
            <person name="Costello M."/>
            <person name="D'Aco K."/>
            <person name="Daza R."/>
            <person name="De Haan G."/>
            <person name="DeGray S."/>
            <person name="DeMaso C."/>
            <person name="Dhargay N."/>
            <person name="Dooley K."/>
            <person name="Dooley E."/>
            <person name="Doricent M."/>
            <person name="Dorje P."/>
            <person name="Dorjee K."/>
            <person name="Dupes A."/>
            <person name="Elong R."/>
            <person name="Falk J."/>
            <person name="Farina A."/>
            <person name="Faro S."/>
            <person name="Ferguson D."/>
            <person name="Fisher S."/>
            <person name="Foley C.D."/>
            <person name="Franke A."/>
            <person name="Friedrich D."/>
            <person name="Gadbois L."/>
            <person name="Gearin G."/>
            <person name="Gearin C.R."/>
            <person name="Giannoukos G."/>
            <person name="Goode T."/>
            <person name="Graham J."/>
            <person name="Grandbois E."/>
            <person name="Grewal S."/>
            <person name="Gyaltsen K."/>
            <person name="Hafez N."/>
            <person name="Hagos B."/>
            <person name="Hall J."/>
            <person name="Henson C."/>
            <person name="Hollinger A."/>
            <person name="Honan T."/>
            <person name="Huard M.D."/>
            <person name="Hughes L."/>
            <person name="Hurhula B."/>
            <person name="Husby M.E."/>
            <person name="Kamat A."/>
            <person name="Kanga B."/>
            <person name="Kashin S."/>
            <person name="Khazanovich D."/>
            <person name="Kisner P."/>
            <person name="Lance K."/>
            <person name="Lara M."/>
            <person name="Lee W."/>
            <person name="Lennon N."/>
            <person name="Letendre F."/>
            <person name="LeVine R."/>
            <person name="Lipovsky A."/>
            <person name="Liu X."/>
            <person name="Liu J."/>
            <person name="Liu S."/>
            <person name="Lokyitsang T."/>
            <person name="Lokyitsang Y."/>
            <person name="Lubonja R."/>
            <person name="Lui A."/>
            <person name="MacDonald P."/>
            <person name="Magnisalis V."/>
            <person name="Maru K."/>
            <person name="Matthews C."/>
            <person name="McCusker W."/>
            <person name="McDonough S."/>
            <person name="Mehta T."/>
            <person name="Meldrim J."/>
            <person name="Meneus L."/>
            <person name="Mihai O."/>
            <person name="Mihalev A."/>
            <person name="Mihova T."/>
            <person name="Mittelman R."/>
            <person name="Mlenga V."/>
            <person name="Montmayeur A."/>
            <person name="Mulrain L."/>
            <person name="Navidi A."/>
            <person name="Naylor J."/>
            <person name="Negash T."/>
            <person name="Nguyen T."/>
            <person name="Nguyen N."/>
            <person name="Nicol R."/>
            <person name="Norbu C."/>
            <person name="Norbu N."/>
            <person name="Novod N."/>
            <person name="O'Neill B."/>
            <person name="Osman S."/>
            <person name="Markiewicz E."/>
            <person name="Oyono O.L."/>
            <person name="Patti C."/>
            <person name="Phunkhang P."/>
            <person name="Pierre F."/>
            <person name="Priest M."/>
            <person name="Raghuraman S."/>
            <person name="Rege F."/>
            <person name="Reyes R."/>
            <person name="Rise C."/>
            <person name="Rogov P."/>
            <person name="Ross K."/>
            <person name="Ryan E."/>
            <person name="Settipalli S."/>
            <person name="Shea T."/>
            <person name="Sherpa N."/>
            <person name="Shi L."/>
            <person name="Shih D."/>
            <person name="Sparrow T."/>
            <person name="Spaulding J."/>
            <person name="Stalker J."/>
            <person name="Stange-Thomann N."/>
            <person name="Stavropoulos S."/>
            <person name="Stone C."/>
            <person name="Strader C."/>
            <person name="Tesfaye S."/>
            <person name="Thomson T."/>
            <person name="Thoulutsang Y."/>
            <person name="Thoulutsang D."/>
            <person name="Topham K."/>
            <person name="Topping I."/>
            <person name="Tsamla T."/>
            <person name="Vassiliev H."/>
            <person name="Vo A."/>
            <person name="Wangchuk T."/>
            <person name="Wangdi T."/>
            <person name="Weiand M."/>
            <person name="Wilkinson J."/>
            <person name="Wilson A."/>
            <person name="Yadav S."/>
            <person name="Young G."/>
            <person name="Yu Q."/>
            <person name="Zembek L."/>
            <person name="Zhong D."/>
            <person name="Zimmer A."/>
            <person name="Zwirko Z."/>
            <person name="Jaffe D.B."/>
            <person name="Alvarez P."/>
            <person name="Brockman W."/>
            <person name="Butler J."/>
            <person name="Chin C."/>
            <person name="Gnerre S."/>
            <person name="Grabherr M."/>
            <person name="Kleber M."/>
            <person name="Mauceli E."/>
            <person name="MacCallum I."/>
        </authorList>
    </citation>
    <scope>NUCLEOTIDE SEQUENCE [LARGE SCALE GENOMIC DNA]</scope>
    <source>
        <strain evidence="12">Tucson 14030-0811.24</strain>
    </source>
</reference>
<evidence type="ECO:0000313" key="12">
    <source>
        <dbReference type="Proteomes" id="UP000007798"/>
    </source>
</evidence>
<gene>
    <name evidence="11" type="primary">Dwil\GK23757</name>
    <name evidence="11" type="ORF">Dwil_GK23757</name>
</gene>
<dbReference type="SUPFAM" id="SSF54928">
    <property type="entry name" value="RNA-binding domain, RBD"/>
    <property type="match status" value="1"/>
</dbReference>
<dbReference type="InParanoid" id="B4MTW0"/>
<feature type="compositionally biased region" description="Basic residues" evidence="8">
    <location>
        <begin position="11"/>
        <end position="23"/>
    </location>
</feature>
<dbReference type="SMR" id="B4MTW0"/>
<evidence type="ECO:0000313" key="11">
    <source>
        <dbReference type="EMBL" id="EDW75549.2"/>
    </source>
</evidence>
<feature type="region of interest" description="Disordered" evidence="8">
    <location>
        <begin position="1"/>
        <end position="40"/>
    </location>
</feature>
<evidence type="ECO:0000256" key="3">
    <source>
        <dbReference type="ARBA" id="ARBA00022771"/>
    </source>
</evidence>
<dbReference type="PANTHER" id="PTHR12620">
    <property type="entry name" value="U2 SNRNP AUXILIARY FACTOR, SMALL SUBUNIT"/>
    <property type="match status" value="1"/>
</dbReference>
<dbReference type="InterPro" id="IPR000571">
    <property type="entry name" value="Znf_CCCH"/>
</dbReference>
<keyword evidence="2" id="KW-0677">Repeat</keyword>
<dbReference type="HOGENOM" id="CLU_029117_0_1_1"/>
<dbReference type="InterPro" id="IPR035979">
    <property type="entry name" value="RBD_domain_sf"/>
</dbReference>
<dbReference type="FunCoup" id="B4MTW0">
    <property type="interactions" value="245"/>
</dbReference>
<dbReference type="InterPro" id="IPR000504">
    <property type="entry name" value="RRM_dom"/>
</dbReference>
<dbReference type="OrthoDB" id="75923at2759"/>
<proteinExistence type="predicted"/>
<feature type="zinc finger region" description="C3H1-type" evidence="7">
    <location>
        <begin position="169"/>
        <end position="196"/>
    </location>
</feature>
<keyword evidence="12" id="KW-1185">Reference proteome</keyword>
<dbReference type="STRING" id="7260.B4MTW0"/>
<keyword evidence="1 7" id="KW-0479">Metal-binding</keyword>
<dbReference type="eggNOG" id="KOG2202">
    <property type="taxonomic scope" value="Eukaryota"/>
</dbReference>
<feature type="domain" description="C3H1-type" evidence="10">
    <location>
        <begin position="169"/>
        <end position="196"/>
    </location>
</feature>
<accession>B4MTW0</accession>
<evidence type="ECO:0000256" key="4">
    <source>
        <dbReference type="ARBA" id="ARBA00022833"/>
    </source>
</evidence>
<dbReference type="AlphaFoldDB" id="B4MTW0"/>
<evidence type="ECO:0000256" key="2">
    <source>
        <dbReference type="ARBA" id="ARBA00022737"/>
    </source>
</evidence>
<keyword evidence="5 6" id="KW-0694">RNA-binding</keyword>
<keyword evidence="3 7" id="KW-0863">Zinc-finger</keyword>
<feature type="region of interest" description="Disordered" evidence="8">
    <location>
        <begin position="112"/>
        <end position="132"/>
    </location>
</feature>
<evidence type="ECO:0000259" key="9">
    <source>
        <dbReference type="PROSITE" id="PS50102"/>
    </source>
</evidence>
<organism evidence="11 12">
    <name type="scientific">Drosophila willistoni</name>
    <name type="common">Fruit fly</name>
    <dbReference type="NCBI Taxonomy" id="7260"/>
    <lineage>
        <taxon>Eukaryota</taxon>
        <taxon>Metazoa</taxon>
        <taxon>Ecdysozoa</taxon>
        <taxon>Arthropoda</taxon>
        <taxon>Hexapoda</taxon>
        <taxon>Insecta</taxon>
        <taxon>Pterygota</taxon>
        <taxon>Neoptera</taxon>
        <taxon>Endopterygota</taxon>
        <taxon>Diptera</taxon>
        <taxon>Brachycera</taxon>
        <taxon>Muscomorpha</taxon>
        <taxon>Ephydroidea</taxon>
        <taxon>Drosophilidae</taxon>
        <taxon>Drosophila</taxon>
        <taxon>Sophophora</taxon>
    </lineage>
</organism>
<feature type="domain" description="RRM" evidence="9">
    <location>
        <begin position="200"/>
        <end position="301"/>
    </location>
</feature>
<dbReference type="EMBL" id="CH963852">
    <property type="protein sequence ID" value="EDW75549.2"/>
    <property type="molecule type" value="Genomic_DNA"/>
</dbReference>
<evidence type="ECO:0000256" key="6">
    <source>
        <dbReference type="PROSITE-ProRule" id="PRU00176"/>
    </source>
</evidence>
<evidence type="ECO:0000256" key="5">
    <source>
        <dbReference type="ARBA" id="ARBA00022884"/>
    </source>
</evidence>
<dbReference type="Pfam" id="PF00076">
    <property type="entry name" value="RRM_1"/>
    <property type="match status" value="1"/>
</dbReference>
<evidence type="ECO:0000256" key="7">
    <source>
        <dbReference type="PROSITE-ProRule" id="PRU00723"/>
    </source>
</evidence>
<evidence type="ECO:0008006" key="13">
    <source>
        <dbReference type="Google" id="ProtNLM"/>
    </source>
</evidence>
<sequence>MPGKSRTIRKEIKKKQRQRRRQKQAQQRDKQLEEEEAEKQKVIDPEYQKWQKQQLEWEEFERLASERQQQDEEEAWLRREALAQRQFQLDAAERRCEEDKINRLREQQAQELASIKEQQRQRREERKRMADRAAAEFESMMKTMDEYLNDTDTLKPPPLELQRLVETHPQERLCEFFTRTNCCRFGHTCSHNHRRPMLAKILLIRHFFSHPLLKLTSSDDYLELTEHDLRDSYDEFFHDAVAELEKFGKIVNFRALRNTLDYLRGHVFVEYAQERHALRAFINLQGRYYASRQLNVEFSNLKGWRGAVCGT</sequence>
<dbReference type="InterPro" id="IPR012677">
    <property type="entry name" value="Nucleotide-bd_a/b_plait_sf"/>
</dbReference>
<evidence type="ECO:0000256" key="1">
    <source>
        <dbReference type="ARBA" id="ARBA00022723"/>
    </source>
</evidence>
<dbReference type="GO" id="GO:0003723">
    <property type="term" value="F:RNA binding"/>
    <property type="evidence" value="ECO:0007669"/>
    <property type="project" value="UniProtKB-UniRule"/>
</dbReference>
<dbReference type="Gene3D" id="3.30.70.330">
    <property type="match status" value="1"/>
</dbReference>
<dbReference type="GO" id="GO:0000398">
    <property type="term" value="P:mRNA splicing, via spliceosome"/>
    <property type="evidence" value="ECO:0007669"/>
    <property type="project" value="InterPro"/>
</dbReference>
<dbReference type="PROSITE" id="PS50103">
    <property type="entry name" value="ZF_C3H1"/>
    <property type="match status" value="1"/>
</dbReference>